<protein>
    <submittedName>
        <fullName evidence="1">Uncharacterized protein</fullName>
    </submittedName>
</protein>
<sequence>MTVPRHQRATLCAAEIPDGAGYVLDGVPYGVPGPVNLGAAALAARHAAALDFRALVPGAGEEDRARQAATLAGALARLAAGHPLDAAAQNALKTHHPHATGTVLIRTDGSADKGDGSLSLGYLLGATPYAAVLRDTRGHEGLAEREAIRMALTHARALGYARFQVQSDHKFHVRRYAEALIHRGRRQSPSLERLDALVDALGPAVTFEYMPTLDTDAPHRLALHARALDRLARGLPLSRAQAVALRRVHYALKAGGQGPY</sequence>
<dbReference type="OrthoDB" id="68011at2"/>
<dbReference type="EMBL" id="PYSV01000011">
    <property type="protein sequence ID" value="PTA67594.1"/>
    <property type="molecule type" value="Genomic_DNA"/>
</dbReference>
<dbReference type="Proteomes" id="UP000240317">
    <property type="component" value="Unassembled WGS sequence"/>
</dbReference>
<name>A0A2T3W740_9DEIO</name>
<evidence type="ECO:0000313" key="2">
    <source>
        <dbReference type="Proteomes" id="UP000240317"/>
    </source>
</evidence>
<accession>A0A2T3W740</accession>
<evidence type="ECO:0000313" key="1">
    <source>
        <dbReference type="EMBL" id="PTA67594.1"/>
    </source>
</evidence>
<keyword evidence="2" id="KW-1185">Reference proteome</keyword>
<comment type="caution">
    <text evidence="1">The sequence shown here is derived from an EMBL/GenBank/DDBJ whole genome shotgun (WGS) entry which is preliminary data.</text>
</comment>
<reference evidence="1 2" key="1">
    <citation type="submission" date="2018-03" db="EMBL/GenBank/DDBJ databases">
        <title>Draft genome of Deinococcus sp. OD32.</title>
        <authorList>
            <person name="Wang X.-P."/>
            <person name="Du Z.-J."/>
        </authorList>
    </citation>
    <scope>NUCLEOTIDE SEQUENCE [LARGE SCALE GENOMIC DNA]</scope>
    <source>
        <strain evidence="1 2">OD32</strain>
    </source>
</reference>
<dbReference type="RefSeq" id="WP_107138417.1">
    <property type="nucleotide sequence ID" value="NZ_PYSV01000011.1"/>
</dbReference>
<dbReference type="AlphaFoldDB" id="A0A2T3W740"/>
<organism evidence="1 2">
    <name type="scientific">Deinococcus arcticus</name>
    <dbReference type="NCBI Taxonomy" id="2136176"/>
    <lineage>
        <taxon>Bacteria</taxon>
        <taxon>Thermotogati</taxon>
        <taxon>Deinococcota</taxon>
        <taxon>Deinococci</taxon>
        <taxon>Deinococcales</taxon>
        <taxon>Deinococcaceae</taxon>
        <taxon>Deinococcus</taxon>
    </lineage>
</organism>
<gene>
    <name evidence="1" type="ORF">C8263_12230</name>
</gene>
<proteinExistence type="predicted"/>